<feature type="compositionally biased region" description="Basic and acidic residues" evidence="5">
    <location>
        <begin position="2937"/>
        <end position="2947"/>
    </location>
</feature>
<evidence type="ECO:0000256" key="3">
    <source>
        <dbReference type="ARBA" id="ARBA00022450"/>
    </source>
</evidence>
<dbReference type="CDD" id="cd19540">
    <property type="entry name" value="LCL_NRPS-like"/>
    <property type="match status" value="1"/>
</dbReference>
<dbReference type="Gene3D" id="1.10.1200.10">
    <property type="entry name" value="ACP-like"/>
    <property type="match status" value="2"/>
</dbReference>
<dbReference type="GO" id="GO:0017000">
    <property type="term" value="P:antibiotic biosynthetic process"/>
    <property type="evidence" value="ECO:0007669"/>
    <property type="project" value="UniProtKB-ARBA"/>
</dbReference>
<dbReference type="EMBL" id="AB727666">
    <property type="protein sequence ID" value="BAM21047.1"/>
    <property type="molecule type" value="Genomic_DNA"/>
</dbReference>
<dbReference type="InterPro" id="IPR009081">
    <property type="entry name" value="PP-bd_ACP"/>
</dbReference>
<dbReference type="InterPro" id="IPR000873">
    <property type="entry name" value="AMP-dep_synth/lig_dom"/>
</dbReference>
<reference evidence="7" key="1">
    <citation type="journal article" date="2012" name="Org. Lett.">
        <title>Biosynthetic pathway for high structural diversity of a common dilactone core in antimycin production.</title>
        <authorList>
            <person name="Yan Y."/>
            <person name="Zhang L."/>
            <person name="Ito T."/>
            <person name="Qu X."/>
            <person name="Asakawa Y."/>
            <person name="Awakawa T."/>
            <person name="Abe I."/>
            <person name="Liu W."/>
        </authorList>
    </citation>
    <scope>NUCLEOTIDE SEQUENCE</scope>
    <source>
        <strain evidence="7">NBRC 12747</strain>
    </source>
</reference>
<dbReference type="Gene3D" id="3.30.559.30">
    <property type="entry name" value="Nonribosomal peptide synthetase, condensation domain"/>
    <property type="match status" value="2"/>
</dbReference>
<keyword evidence="4" id="KW-0597">Phosphoprotein</keyword>
<dbReference type="Pfam" id="PF00501">
    <property type="entry name" value="AMP-binding"/>
    <property type="match status" value="2"/>
</dbReference>
<dbReference type="InterPro" id="IPR001242">
    <property type="entry name" value="Condensation_dom"/>
</dbReference>
<evidence type="ECO:0000313" key="8">
    <source>
        <dbReference type="EMBL" id="BAM21047.1"/>
    </source>
</evidence>
<feature type="region of interest" description="Disordered" evidence="5">
    <location>
        <begin position="2917"/>
        <end position="2967"/>
    </location>
</feature>
<dbReference type="CDD" id="cd17643">
    <property type="entry name" value="A_NRPS_Cytc1-like"/>
    <property type="match status" value="1"/>
</dbReference>
<dbReference type="FunFam" id="3.30.300.30:FF:000010">
    <property type="entry name" value="Enterobactin synthetase component F"/>
    <property type="match status" value="1"/>
</dbReference>
<dbReference type="SMART" id="SM00823">
    <property type="entry name" value="PKS_PP"/>
    <property type="match status" value="2"/>
</dbReference>
<dbReference type="GO" id="GO:0031177">
    <property type="term" value="F:phosphopantetheine binding"/>
    <property type="evidence" value="ECO:0007669"/>
    <property type="project" value="InterPro"/>
</dbReference>
<dbReference type="Gene3D" id="3.40.50.720">
    <property type="entry name" value="NAD(P)-binding Rossmann-like Domain"/>
    <property type="match status" value="1"/>
</dbReference>
<dbReference type="FunFam" id="3.40.50.12780:FF:000012">
    <property type="entry name" value="Non-ribosomal peptide synthetase"/>
    <property type="match status" value="1"/>
</dbReference>
<dbReference type="GO" id="GO:0005829">
    <property type="term" value="C:cytosol"/>
    <property type="evidence" value="ECO:0007669"/>
    <property type="project" value="TreeGrafter"/>
</dbReference>
<dbReference type="SUPFAM" id="SSF47336">
    <property type="entry name" value="ACP-like"/>
    <property type="match status" value="2"/>
</dbReference>
<dbReference type="Gene3D" id="3.30.559.10">
    <property type="entry name" value="Chloramphenicol acetyltransferase-like domain"/>
    <property type="match status" value="2"/>
</dbReference>
<dbReference type="InterPro" id="IPR036736">
    <property type="entry name" value="ACP-like_sf"/>
</dbReference>
<dbReference type="FunFam" id="2.30.38.10:FF:000001">
    <property type="entry name" value="Non-ribosomal peptide synthetase PvdI"/>
    <property type="match status" value="1"/>
</dbReference>
<dbReference type="Pfam" id="PF13193">
    <property type="entry name" value="AMP-binding_C"/>
    <property type="match status" value="1"/>
</dbReference>
<evidence type="ECO:0000259" key="6">
    <source>
        <dbReference type="PROSITE" id="PS50075"/>
    </source>
</evidence>
<dbReference type="Pfam" id="PF00668">
    <property type="entry name" value="Condensation"/>
    <property type="match status" value="2"/>
</dbReference>
<dbReference type="InterPro" id="IPR010071">
    <property type="entry name" value="AA_adenyl_dom"/>
</dbReference>
<dbReference type="CDD" id="cd08953">
    <property type="entry name" value="KR_2_SDR_x"/>
    <property type="match status" value="1"/>
</dbReference>
<evidence type="ECO:0000256" key="1">
    <source>
        <dbReference type="ARBA" id="ARBA00001957"/>
    </source>
</evidence>
<dbReference type="InterPro" id="IPR013968">
    <property type="entry name" value="PKS_KR"/>
</dbReference>
<dbReference type="SUPFAM" id="SSF56801">
    <property type="entry name" value="Acetyl-CoA synthetase-like"/>
    <property type="match status" value="2"/>
</dbReference>
<dbReference type="PANTHER" id="PTHR45527">
    <property type="entry name" value="NONRIBOSOMAL PEPTIDE SYNTHETASE"/>
    <property type="match status" value="1"/>
</dbReference>
<evidence type="ECO:0000256" key="2">
    <source>
        <dbReference type="ARBA" id="ARBA00006432"/>
    </source>
</evidence>
<dbReference type="Gene3D" id="3.30.300.30">
    <property type="match status" value="2"/>
</dbReference>
<dbReference type="SUPFAM" id="SSF51735">
    <property type="entry name" value="NAD(P)-binding Rossmann-fold domains"/>
    <property type="match status" value="2"/>
</dbReference>
<dbReference type="Gene3D" id="3.40.50.12780">
    <property type="entry name" value="N-terminal domain of ligase-like"/>
    <property type="match status" value="2"/>
</dbReference>
<dbReference type="InterPro" id="IPR036291">
    <property type="entry name" value="NAD(P)-bd_dom_sf"/>
</dbReference>
<dbReference type="InterPro" id="IPR045851">
    <property type="entry name" value="AMP-bd_C_sf"/>
</dbReference>
<dbReference type="Pfam" id="PF08659">
    <property type="entry name" value="KR"/>
    <property type="match status" value="1"/>
</dbReference>
<dbReference type="EMBL" id="JX137118">
    <property type="protein sequence ID" value="AGG37764.1"/>
    <property type="molecule type" value="Genomic_DNA"/>
</dbReference>
<comment type="similarity">
    <text evidence="2">Belongs to the ATP-dependent AMP-binding enzyme family.</text>
</comment>
<comment type="cofactor">
    <cofactor evidence="1">
        <name>pantetheine 4'-phosphate</name>
        <dbReference type="ChEBI" id="CHEBI:47942"/>
    </cofactor>
</comment>
<dbReference type="InterPro" id="IPR020845">
    <property type="entry name" value="AMP-binding_CS"/>
</dbReference>
<dbReference type="SMART" id="SM00822">
    <property type="entry name" value="PKS_KR"/>
    <property type="match status" value="1"/>
</dbReference>
<reference evidence="8" key="2">
    <citation type="submission" date="2012-06" db="EMBL/GenBank/DDBJ databases">
        <title>Biosynthetic Pathway for Highly Structural Diversity of a Common Dilactone Core in Antimycin Production.</title>
        <authorList>
            <person name="Yan Y."/>
            <person name="Zhang L."/>
            <person name="Ito T."/>
            <person name="Qu X."/>
            <person name="Asakawa Y."/>
            <person name="Awakawa T."/>
            <person name="Abe I."/>
            <person name="Liu W."/>
        </authorList>
    </citation>
    <scope>NUCLEOTIDE SEQUENCE</scope>
    <source>
        <strain evidence="8">NBRC 12747</strain>
    </source>
</reference>
<dbReference type="InterPro" id="IPR020806">
    <property type="entry name" value="PKS_PP-bd"/>
</dbReference>
<dbReference type="PROSITE" id="PS50075">
    <property type="entry name" value="CARRIER"/>
    <property type="match status" value="2"/>
</dbReference>
<organism evidence="8">
    <name type="scientific">Streptomyces blastmyceticus</name>
    <dbReference type="NCBI Taxonomy" id="68180"/>
    <lineage>
        <taxon>Bacteria</taxon>
        <taxon>Bacillati</taxon>
        <taxon>Actinomycetota</taxon>
        <taxon>Actinomycetes</taxon>
        <taxon>Kitasatosporales</taxon>
        <taxon>Streptomycetaceae</taxon>
        <taxon>Streptomyces</taxon>
    </lineage>
</organism>
<dbReference type="GO" id="GO:0043041">
    <property type="term" value="P:amino acid activation for nonribosomal peptide biosynthetic process"/>
    <property type="evidence" value="ECO:0007669"/>
    <property type="project" value="TreeGrafter"/>
</dbReference>
<dbReference type="InterPro" id="IPR023213">
    <property type="entry name" value="CAT-like_dom_sf"/>
</dbReference>
<accession>I4DT07</accession>
<dbReference type="FunFam" id="1.10.1200.10:FF:000005">
    <property type="entry name" value="Nonribosomal peptide synthetase 1"/>
    <property type="match status" value="1"/>
</dbReference>
<dbReference type="InterPro" id="IPR042099">
    <property type="entry name" value="ANL_N_sf"/>
</dbReference>
<evidence type="ECO:0000256" key="5">
    <source>
        <dbReference type="SAM" id="MobiDB-lite"/>
    </source>
</evidence>
<dbReference type="Pfam" id="PF00550">
    <property type="entry name" value="PP-binding"/>
    <property type="match status" value="2"/>
</dbReference>
<dbReference type="GO" id="GO:0044550">
    <property type="term" value="P:secondary metabolite biosynthetic process"/>
    <property type="evidence" value="ECO:0007669"/>
    <property type="project" value="UniProtKB-ARBA"/>
</dbReference>
<dbReference type="InterPro" id="IPR057326">
    <property type="entry name" value="KR_dom"/>
</dbReference>
<dbReference type="GO" id="GO:0008610">
    <property type="term" value="P:lipid biosynthetic process"/>
    <property type="evidence" value="ECO:0007669"/>
    <property type="project" value="UniProtKB-ARBA"/>
</dbReference>
<name>I4DT07_9ACTN</name>
<dbReference type="PANTHER" id="PTHR45527:SF14">
    <property type="entry name" value="PLIPASTATIN SYNTHASE SUBUNIT B"/>
    <property type="match status" value="1"/>
</dbReference>
<keyword evidence="3" id="KW-0596">Phosphopantetheine</keyword>
<gene>
    <name evidence="8" type="primary">Ant2C</name>
    <name evidence="7" type="synonym">antC</name>
</gene>
<feature type="domain" description="Carrier" evidence="6">
    <location>
        <begin position="2839"/>
        <end position="2914"/>
    </location>
</feature>
<protein>
    <submittedName>
        <fullName evidence="7">AntC</fullName>
    </submittedName>
    <submittedName>
        <fullName evidence="8">Putative peptide synthetase</fullName>
    </submittedName>
</protein>
<dbReference type="SUPFAM" id="SSF52777">
    <property type="entry name" value="CoA-dependent acyltransferases"/>
    <property type="match status" value="4"/>
</dbReference>
<dbReference type="PROSITE" id="PS00455">
    <property type="entry name" value="AMP_BINDING"/>
    <property type="match status" value="2"/>
</dbReference>
<sequence>MFLRFLEHPRTYRFPVVEPIASARPTSPRAVVPRDLSPAGNSIHLLRVGAMSVHEDAGRPLSGAQEGIWFAQRLDPANAAYNTGEYVEIHGPVDAELFETALRRTVAEAEIFGLRIAGTADGPRGTLAPAGDWPLHLMDVSAEPDPRAAAEAWIAADLARAVELTEGPLFTQALFKAAPDRRLWFLRAHHILLDGYGFKLVARRLAETYSALVAGEEVSATPFAPAGALLDDDVSYRASERFARDRAHWTGRFADAPVAVGLTEAAAAPSAPFLRRTTLLPAAEADRLSQAAARLGGARGDLLLAATAAYLHRVTGSPDVILGLTTWSRLGSTAMRIPGTVSNILPLRLSVRPGTTVSELVRAAAEEQRAVRRHQQYRGEDLRRDLKLLGGGRRLYGPVVNLIPFTNELAFGTHPTTTHHLTGGPVEDLQINVRPGADDTGLWLSFDANPALYTEAELADHQERFLLLLDRLADADPELPLARTSLLKDGEHPAYASPGDAAAAPGATLPARFEAQAARTPQATAVTHEGTALSYAELNARANQLARFLVERGAGPGRIVALALPRSVELTVGLLAVLKSGAAYLPLDPDYPAERIRAVAEDAAPALLVTDARVAAGLPETGAAAVVLGDEATDRELAARSAADLTDSDRPAPLTPADAAYIIHTSGSTGRPKGVVIPHSNVIRLFETSAAHFAFGAEDVWTLFHSYAFDFSVWEIWGPLLHGGRLVVVPHTTSRSPGEFLELLRREGVTVLNQTPSAFQQLIQADGAAGGGPLALRYVIFGGEALEPAHLRPWLERHGDESPRLINMYGITETTVHVTYQRVTRAIVEDGRARSVIGTALPDLRVYVLDHCLQPVPPGWVGEMYVAGPGLARGYLGRPALTAERFVADPFGRAGERMYRTGDLARRSVDGTLEYAGRADQQVKIRGFRIEPGEIEAALVAHPSVALAAVVARETAGAADRMLVGYAVPAPGHTPDPTELRAHLARLLPEHMVPGACVVLDALPLTANGKLDAKALPAPDFAAAAGGRAPATAAQALVCRLYEELLHLPEGTVGADDNFFDLGGQSLLATRLLTRLRAATGAEVPMAAVFTTPTPAGIAAHVPEDAAAGPARPGLAPAERPAVIPLSSAQQSMWFLNQLDTSAATYNIPLVVRLDQEVDHEALRAALADVTDRHESLRTLLPQTDGAPRQEVCAAGSVRPVLQVVDCPEEEVEAHVAGALRHAFDLTRDLPLWAGLYGTGASRTLVLVLHHSAADGWSLRPLAEDLSTAYAARLEGTAPRWEALPVQYVDYALWQRDLLAAATDPLSPVGRQAAFWREALAGLPEELALPADRERPQVPGRRGGGLAVEVDAGLHRDLLRLADEGGASLFMVLQSALAALLTRCGAGTDIPLGTPVAGRVDEALNDVVGLLANTLVLRTDTSGDPEFRELLARVRAFDLAAYDHQDLPFDRLVDELNPARTPARHPLFQVMLALQNNTEAVLRLGGNRAPLEPRSTGTAKFDLFLDVVERRDAEGAPQGLACHVEYSEDLFDRDTAQRLGGALRALLTAVAADPGLRIGALPSVGARPAPGAAVVADGPFDPAALLTGGGIRDAVTLPSDGGRPVVLAVPTRAGAAEQAAKELLRTAADPARAPRVAAVSDLPRNADGTLDTAALGELPVIDAEAAGAWERGLAALPGVRSAAVELEDVPQESGRLYVGSGSTRQAAASDAPAAGGAVEAVPALSEGPPLPELAVHTWAEALRRAAGGGEHAEVVHVRADGTETRRPYASLIEEASRVLGGLRALGLRPGDQVILQCEDTEDFLAALWGCVLGGFVTVPLTVPSSYMAESAPLAKLEGVWQMLHRPWIVTSASGEAGLRDLAERRDWPGLRLTTVDALREGPSDVDWHPARPEDVILMLLTSGSTGLPKAVRLTHRNVLTRAAATAAMNSLSERDVSFNWIPLDHVTGVVMFHLRDVYLGCRQVHAPTSWILEDPLRWMDVADRHRASVIWAPNFAFGLVTEQAHRMGDRRWDLSPVRLVMNAGEVVVAATARGFLKTLRPFGMPQDVMHPCWGMSETSSVVTDTVLPAEAPEGEELFVSCGLPYPGFSMRIVDDRDRVVAEGTVGRLQVRGTTVTGGYHDNDKANAESFTPEGWFETGDLAFLRAGEMYITGRAKDVIIVNGVNHYSHEIETCVEELPYVVRSFTAAVAVRSDATASTDELALFFHLEPGQDVAGALRAIRGKVTREIGVSPAHLVPVEAATIPKTEIGKIQRTQLRKRFEAGEFDRPAQASEILLGTSATVQDWFLRPVWQRAEHLHRPSVATGHTLVLAGRHTAAAEVAQALAAGLRAAGSLCTVVTGGGGFARVDAARYRVRVDAAEDHGLLLDALAADGRPVDTVVHLGAFGAPQGEPGSVEELLDAQRDGADSLLCLAQALTARHTGDRQVALYLVGAGGHRVVDGDGVPYAHAAAGGLLKSLREELPWLRTARLDLPAGDARETAGLLLAEISVPSADAEVAYRDGDRWVRRLAPLPDPLPRAARPAAEGFQLISGGLGGVAVRLAEHLLRTPGTRLLLVGRTELPDEHTWDARVAEGGPLARRITAFRGLRELGEVRYEAADITDPGQVRAVVDKASGEWSLPLAGVLHLAGDFDQRAVTDYGTGQWRAALAAKITGGWVLHRLALELGATSFDSFSSVNGFFGGSMSGAYSAANAFLDALAAHQRHAGLDAHSLAWSMWDELGMSEGYGLKALTEARGYRVLDAAAALRSFDLVRTLDEPHVLIGADRGAPWVRSHVVAPARGVHRLAGRVALEDGADLGALYRAAEAAARACGADGAWVLRAAGASAAASGGPADAGSDGVRRLEESLAAIWCRVLGRDHVGVEENFFDLGGHSLLLVKAQTTVNQELGCDLTVVDLFGHPTVRALAKHLARAGVGAAEAGPSEETPAQAAPATGLDRARQQAERQRAARARRTTKNTKNKGPRNDG</sequence>
<feature type="compositionally biased region" description="Basic residues" evidence="5">
    <location>
        <begin position="2948"/>
        <end position="2967"/>
    </location>
</feature>
<dbReference type="NCBIfam" id="TIGR01733">
    <property type="entry name" value="AA-adenyl-dom"/>
    <property type="match status" value="1"/>
</dbReference>
<evidence type="ECO:0000256" key="4">
    <source>
        <dbReference type="ARBA" id="ARBA00022553"/>
    </source>
</evidence>
<proteinExistence type="inferred from homology"/>
<evidence type="ECO:0000313" key="7">
    <source>
        <dbReference type="EMBL" id="AGG37764.1"/>
    </source>
</evidence>
<dbReference type="GO" id="GO:0003824">
    <property type="term" value="F:catalytic activity"/>
    <property type="evidence" value="ECO:0007669"/>
    <property type="project" value="InterPro"/>
</dbReference>
<dbReference type="CDD" id="cd05906">
    <property type="entry name" value="A_NRPS_TubE_like"/>
    <property type="match status" value="1"/>
</dbReference>
<dbReference type="SMART" id="SM01294">
    <property type="entry name" value="PKS_PP_betabranch"/>
    <property type="match status" value="1"/>
</dbReference>
<dbReference type="InterPro" id="IPR025110">
    <property type="entry name" value="AMP-bd_C"/>
</dbReference>
<feature type="domain" description="Carrier" evidence="6">
    <location>
        <begin position="1029"/>
        <end position="1106"/>
    </location>
</feature>